<evidence type="ECO:0000313" key="3">
    <source>
        <dbReference type="Proteomes" id="UP000886876"/>
    </source>
</evidence>
<organism evidence="2 3">
    <name type="scientific">Candidatus Scatomorpha pullistercoris</name>
    <dbReference type="NCBI Taxonomy" id="2840929"/>
    <lineage>
        <taxon>Bacteria</taxon>
        <taxon>Bacillati</taxon>
        <taxon>Bacillota</taxon>
        <taxon>Clostridia</taxon>
        <taxon>Eubacteriales</taxon>
        <taxon>Candidatus Scatomorpha</taxon>
    </lineage>
</organism>
<dbReference type="EMBL" id="DVJS01000186">
    <property type="protein sequence ID" value="HIS97801.1"/>
    <property type="molecule type" value="Genomic_DNA"/>
</dbReference>
<gene>
    <name evidence="2" type="ORF">IAD42_07495</name>
</gene>
<dbReference type="AlphaFoldDB" id="A0A9D1G619"/>
<reference evidence="2" key="1">
    <citation type="submission" date="2020-10" db="EMBL/GenBank/DDBJ databases">
        <authorList>
            <person name="Gilroy R."/>
        </authorList>
    </citation>
    <scope>NUCLEOTIDE SEQUENCE</scope>
    <source>
        <strain evidence="2">ChiHecec3B27-6122</strain>
    </source>
</reference>
<proteinExistence type="predicted"/>
<sequence>MKKLIALVLAMVCVPGLVGCNTATQDAKTNESWVFQAILVDIYDGFYLVEPLEGSYEQTVAKQVEVPIKKLDPSLEPEVGDTIEITHSGVIMEVNPSRLREVYSIKVVEEAE</sequence>
<evidence type="ECO:0000313" key="2">
    <source>
        <dbReference type="EMBL" id="HIS97801.1"/>
    </source>
</evidence>
<reference evidence="2" key="2">
    <citation type="journal article" date="2021" name="PeerJ">
        <title>Extensive microbial diversity within the chicken gut microbiome revealed by metagenomics and culture.</title>
        <authorList>
            <person name="Gilroy R."/>
            <person name="Ravi A."/>
            <person name="Getino M."/>
            <person name="Pursley I."/>
            <person name="Horton D.L."/>
            <person name="Alikhan N.F."/>
            <person name="Baker D."/>
            <person name="Gharbi K."/>
            <person name="Hall N."/>
            <person name="Watson M."/>
            <person name="Adriaenssens E.M."/>
            <person name="Foster-Nyarko E."/>
            <person name="Jarju S."/>
            <person name="Secka A."/>
            <person name="Antonio M."/>
            <person name="Oren A."/>
            <person name="Chaudhuri R.R."/>
            <person name="La Ragione R."/>
            <person name="Hildebrand F."/>
            <person name="Pallen M.J."/>
        </authorList>
    </citation>
    <scope>NUCLEOTIDE SEQUENCE</scope>
    <source>
        <strain evidence="2">ChiHecec3B27-6122</strain>
    </source>
</reference>
<name>A0A9D1G619_9FIRM</name>
<evidence type="ECO:0000256" key="1">
    <source>
        <dbReference type="SAM" id="SignalP"/>
    </source>
</evidence>
<feature type="signal peptide" evidence="1">
    <location>
        <begin position="1"/>
        <end position="19"/>
    </location>
</feature>
<protein>
    <recommendedName>
        <fullName evidence="4">DUF3221 domain-containing protein</fullName>
    </recommendedName>
</protein>
<feature type="chain" id="PRO_5038953495" description="DUF3221 domain-containing protein" evidence="1">
    <location>
        <begin position="20"/>
        <end position="112"/>
    </location>
</feature>
<dbReference type="PROSITE" id="PS51257">
    <property type="entry name" value="PROKAR_LIPOPROTEIN"/>
    <property type="match status" value="1"/>
</dbReference>
<evidence type="ECO:0008006" key="4">
    <source>
        <dbReference type="Google" id="ProtNLM"/>
    </source>
</evidence>
<keyword evidence="1" id="KW-0732">Signal</keyword>
<accession>A0A9D1G619</accession>
<dbReference type="Proteomes" id="UP000886876">
    <property type="component" value="Unassembled WGS sequence"/>
</dbReference>
<comment type="caution">
    <text evidence="2">The sequence shown here is derived from an EMBL/GenBank/DDBJ whole genome shotgun (WGS) entry which is preliminary data.</text>
</comment>